<accession>A0A7S2RDW5</accession>
<dbReference type="GO" id="GO:0019887">
    <property type="term" value="F:protein kinase regulator activity"/>
    <property type="evidence" value="ECO:0007669"/>
    <property type="project" value="TreeGrafter"/>
</dbReference>
<feature type="domain" description="Stalled ribosome sensor GCN1-like HEAT repeats region" evidence="4">
    <location>
        <begin position="307"/>
        <end position="507"/>
    </location>
</feature>
<dbReference type="Pfam" id="PF25801">
    <property type="entry name" value="HEAT_GCN1_C_2"/>
    <property type="match status" value="1"/>
</dbReference>
<reference evidence="5" key="1">
    <citation type="submission" date="2021-01" db="EMBL/GenBank/DDBJ databases">
        <authorList>
            <person name="Corre E."/>
            <person name="Pelletier E."/>
            <person name="Niang G."/>
            <person name="Scheremetjew M."/>
            <person name="Finn R."/>
            <person name="Kale V."/>
            <person name="Holt S."/>
            <person name="Cochrane G."/>
            <person name="Meng A."/>
            <person name="Brown T."/>
            <person name="Cohen L."/>
        </authorList>
    </citation>
    <scope>NUCLEOTIDE SEQUENCE</scope>
    <source>
        <strain evidence="5">NY070348D</strain>
    </source>
</reference>
<dbReference type="InterPro" id="IPR016024">
    <property type="entry name" value="ARM-type_fold"/>
</dbReference>
<dbReference type="InterPro" id="IPR021133">
    <property type="entry name" value="HEAT_type_2"/>
</dbReference>
<evidence type="ECO:0000256" key="1">
    <source>
        <dbReference type="ARBA" id="ARBA00022737"/>
    </source>
</evidence>
<dbReference type="PANTHER" id="PTHR23346:SF7">
    <property type="entry name" value="STALLED RIBOSOME SENSOR GCN1"/>
    <property type="match status" value="1"/>
</dbReference>
<dbReference type="GO" id="GO:0034198">
    <property type="term" value="P:cellular response to amino acid starvation"/>
    <property type="evidence" value="ECO:0007669"/>
    <property type="project" value="TreeGrafter"/>
</dbReference>
<dbReference type="InterPro" id="IPR011989">
    <property type="entry name" value="ARM-like"/>
</dbReference>
<evidence type="ECO:0000259" key="4">
    <source>
        <dbReference type="Pfam" id="PF23271"/>
    </source>
</evidence>
<organism evidence="5">
    <name type="scientific">Mucochytrium quahogii</name>
    <dbReference type="NCBI Taxonomy" id="96639"/>
    <lineage>
        <taxon>Eukaryota</taxon>
        <taxon>Sar</taxon>
        <taxon>Stramenopiles</taxon>
        <taxon>Bigyra</taxon>
        <taxon>Labyrinthulomycetes</taxon>
        <taxon>Thraustochytrida</taxon>
        <taxon>Thraustochytriidae</taxon>
        <taxon>Mucochytrium</taxon>
    </lineage>
</organism>
<name>A0A7S2RDW5_9STRA</name>
<proteinExistence type="predicted"/>
<dbReference type="PANTHER" id="PTHR23346">
    <property type="entry name" value="TRANSLATIONAL ACTIVATOR GCN1-RELATED"/>
    <property type="match status" value="1"/>
</dbReference>
<feature type="compositionally biased region" description="Acidic residues" evidence="3">
    <location>
        <begin position="54"/>
        <end position="68"/>
    </location>
</feature>
<dbReference type="AlphaFoldDB" id="A0A7S2RDW5"/>
<gene>
    <name evidence="5" type="ORF">QSP1433_LOCUS2404</name>
</gene>
<dbReference type="Gene3D" id="1.25.10.10">
    <property type="entry name" value="Leucine-rich Repeat Variant"/>
    <property type="match status" value="3"/>
</dbReference>
<keyword evidence="1" id="KW-0677">Repeat</keyword>
<protein>
    <recommendedName>
        <fullName evidence="4">Stalled ribosome sensor GCN1-like HEAT repeats region domain-containing protein</fullName>
    </recommendedName>
</protein>
<sequence length="920" mass="100926">MNSQYSERPSCTVLMPRLPTALATRERTDSKLVLADLSTGLLLSPQARLQFANADDEDDAEELGSEDEGSNKKHDIHIDGEDGVMGKAFIDEKFEATIAKALGKEKRHDILASLYLMRSDPSAVVRQSSLSVWKNIVPNTGRALREILKSLMKKIVEGLSSDSEDKRLMAGRCLGDIVKKLGDRVLPDIVPIIQEGLLADNEEERAGISLGLIEIIRAASKVQLENYLSQLLPSVERALCDTCPEVQDAAADAFAALYRQVGGRAVMEIVPNLLTNLEKCSKMEDELEGERALAGLCKILSLRSREIMPLLLPKLLVSPMTVFHANALGAACATISHALHYYVEKILDFLIEELATRGGGPGGENEQELSYVWNAVHQLVESIEEDGLSWFIPPLLSTVSEGKGQRRRVAVSIIGEFCGCTETEFDEYIPGIIKETTRRFSVDDKTLLQQSWNTFRALTKATEVETLSSRLDFTRSMLKSVASDARYRLRDATEREAYVLPGLCLTKGLEPFLPMYQHALMNASPPQRESAALGLGELVDLTSPQALRPFVIKITGPLIRIVGDRFPWEVKVAILKTLGKLLEKGGPMLRPFLPQLQTTFVKSLNSETTMVRTEGSRALKKLMKIGTRVDPLVNDLGGTASSDDTDSGVRLSVLEALAGVLEVSGKKVSQPVLEKCIQNCNKDSLLFHRDASIRENTVLAIATAASFLEEEAQAHTIREFFIDRVKELSGAKPSGQDWVSAHVALLLIAGSARHSTALIYCEQDRIAMYKKVILSCGEEGRKQELVQVREGVALAAGAMLGGCPAEKKILAKELAELLVQCSKDKNTNIRAAALRGLMETGKRNPDGIAELRQLIVPAAFACVKDTKSVVSQAADQALVSILELRTRPETLNEFTKQCKTPSLARSVAEYCRKTLVNVEI</sequence>
<dbReference type="Pfam" id="PF23271">
    <property type="entry name" value="HEAT_GCN1"/>
    <property type="match status" value="2"/>
</dbReference>
<feature type="region of interest" description="Disordered" evidence="3">
    <location>
        <begin position="53"/>
        <end position="77"/>
    </location>
</feature>
<evidence type="ECO:0000256" key="3">
    <source>
        <dbReference type="SAM" id="MobiDB-lite"/>
    </source>
</evidence>
<dbReference type="InterPro" id="IPR057546">
    <property type="entry name" value="HEAT_GCN1"/>
</dbReference>
<dbReference type="EMBL" id="HBHK01004045">
    <property type="protein sequence ID" value="CAD9668339.1"/>
    <property type="molecule type" value="Transcribed_RNA"/>
</dbReference>
<dbReference type="GO" id="GO:0006417">
    <property type="term" value="P:regulation of translation"/>
    <property type="evidence" value="ECO:0007669"/>
    <property type="project" value="TreeGrafter"/>
</dbReference>
<feature type="domain" description="Stalled ribosome sensor GCN1-like HEAT repeats region" evidence="4">
    <location>
        <begin position="142"/>
        <end position="297"/>
    </location>
</feature>
<dbReference type="PROSITE" id="PS50077">
    <property type="entry name" value="HEAT_REPEAT"/>
    <property type="match status" value="1"/>
</dbReference>
<evidence type="ECO:0000313" key="5">
    <source>
        <dbReference type="EMBL" id="CAD9668339.1"/>
    </source>
</evidence>
<feature type="repeat" description="HEAT" evidence="2">
    <location>
        <begin position="231"/>
        <end position="268"/>
    </location>
</feature>
<dbReference type="SUPFAM" id="SSF48371">
    <property type="entry name" value="ARM repeat"/>
    <property type="match status" value="2"/>
</dbReference>
<dbReference type="GO" id="GO:0005829">
    <property type="term" value="C:cytosol"/>
    <property type="evidence" value="ECO:0007669"/>
    <property type="project" value="TreeGrafter"/>
</dbReference>
<evidence type="ECO:0000256" key="2">
    <source>
        <dbReference type="PROSITE-ProRule" id="PRU00103"/>
    </source>
</evidence>